<evidence type="ECO:0000259" key="2">
    <source>
        <dbReference type="Pfam" id="PF01261"/>
    </source>
</evidence>
<gene>
    <name evidence="3" type="ORF">EZS27_020029</name>
</gene>
<dbReference type="Gene3D" id="3.20.20.150">
    <property type="entry name" value="Divalent-metal-dependent TIM barrel enzymes"/>
    <property type="match status" value="1"/>
</dbReference>
<accession>A0A5J4RCG0</accession>
<evidence type="ECO:0000313" key="3">
    <source>
        <dbReference type="EMBL" id="KAA6331349.1"/>
    </source>
</evidence>
<sequence>MIVNRRKFLKVSLSGAAITALSGTSFAACAPAIASKANEAVLKLSFQENTPPGKSLNEKLDYMEQLGIVGFEPGGGGLANRVDEIQKALSNRNIKVSAICAGFKGFILSTDEAIRKECMDSMKEIIAAAGELGSTGVIIVPAFKSQIPVLPHTPETRAFLCEQFNEMGNYAAQHGTTVIFEPLNRKEAFYIRQVADAASICRDINNPGVRCMGDFWHMTWEETSDMGAFLSAGTYLQHVHIASRKTRNVPGEDNEADNYVDGFKGLKMLGYNNYVSFECGCRGNRETALPIAIKLLREQWNEA</sequence>
<dbReference type="SUPFAM" id="SSF51658">
    <property type="entry name" value="Xylose isomerase-like"/>
    <property type="match status" value="1"/>
</dbReference>
<dbReference type="Pfam" id="PF01261">
    <property type="entry name" value="AP_endonuc_2"/>
    <property type="match status" value="1"/>
</dbReference>
<protein>
    <submittedName>
        <fullName evidence="3">D-tagatose 3-epimerase</fullName>
        <ecNumber evidence="3">5.1.3.31</ecNumber>
    </submittedName>
</protein>
<dbReference type="EC" id="5.1.3.31" evidence="3"/>
<dbReference type="InterPro" id="IPR036237">
    <property type="entry name" value="Xyl_isomerase-like_sf"/>
</dbReference>
<proteinExistence type="predicted"/>
<dbReference type="EMBL" id="SNRY01001382">
    <property type="protein sequence ID" value="KAA6331349.1"/>
    <property type="molecule type" value="Genomic_DNA"/>
</dbReference>
<evidence type="ECO:0000256" key="1">
    <source>
        <dbReference type="ARBA" id="ARBA00023235"/>
    </source>
</evidence>
<dbReference type="GO" id="GO:0016853">
    <property type="term" value="F:isomerase activity"/>
    <property type="evidence" value="ECO:0007669"/>
    <property type="project" value="UniProtKB-KW"/>
</dbReference>
<dbReference type="AlphaFoldDB" id="A0A5J4RCG0"/>
<dbReference type="InterPro" id="IPR050417">
    <property type="entry name" value="Sugar_Epim/Isomerase"/>
</dbReference>
<name>A0A5J4RCG0_9ZZZZ</name>
<organism evidence="3">
    <name type="scientific">termite gut metagenome</name>
    <dbReference type="NCBI Taxonomy" id="433724"/>
    <lineage>
        <taxon>unclassified sequences</taxon>
        <taxon>metagenomes</taxon>
        <taxon>organismal metagenomes</taxon>
    </lineage>
</organism>
<reference evidence="3" key="1">
    <citation type="submission" date="2019-03" db="EMBL/GenBank/DDBJ databases">
        <title>Single cell metagenomics reveals metabolic interactions within the superorganism composed of flagellate Streblomastix strix and complex community of Bacteroidetes bacteria on its surface.</title>
        <authorList>
            <person name="Treitli S.C."/>
            <person name="Kolisko M."/>
            <person name="Husnik F."/>
            <person name="Keeling P."/>
            <person name="Hampl V."/>
        </authorList>
    </citation>
    <scope>NUCLEOTIDE SEQUENCE</scope>
    <source>
        <strain evidence="3">STM</strain>
    </source>
</reference>
<dbReference type="PANTHER" id="PTHR43489:SF7">
    <property type="entry name" value="3-DEHYDRO-D-GULOSIDE 4-EPIMERASE-RELATED"/>
    <property type="match status" value="1"/>
</dbReference>
<dbReference type="PANTHER" id="PTHR43489">
    <property type="entry name" value="ISOMERASE"/>
    <property type="match status" value="1"/>
</dbReference>
<keyword evidence="1 3" id="KW-0413">Isomerase</keyword>
<feature type="domain" description="Xylose isomerase-like TIM barrel" evidence="2">
    <location>
        <begin position="62"/>
        <end position="298"/>
    </location>
</feature>
<dbReference type="InterPro" id="IPR013022">
    <property type="entry name" value="Xyl_isomerase-like_TIM-brl"/>
</dbReference>
<dbReference type="InterPro" id="IPR006311">
    <property type="entry name" value="TAT_signal"/>
</dbReference>
<dbReference type="PROSITE" id="PS51257">
    <property type="entry name" value="PROKAR_LIPOPROTEIN"/>
    <property type="match status" value="1"/>
</dbReference>
<dbReference type="PROSITE" id="PS51318">
    <property type="entry name" value="TAT"/>
    <property type="match status" value="1"/>
</dbReference>
<comment type="caution">
    <text evidence="3">The sequence shown here is derived from an EMBL/GenBank/DDBJ whole genome shotgun (WGS) entry which is preliminary data.</text>
</comment>